<evidence type="ECO:0000313" key="2">
    <source>
        <dbReference type="Proteomes" id="UP000006048"/>
    </source>
</evidence>
<dbReference type="Proteomes" id="UP000006048">
    <property type="component" value="Chromosome"/>
</dbReference>
<gene>
    <name evidence="1" type="ordered locus">Turpa_1965</name>
</gene>
<name>I4B5Q5_TURPD</name>
<proteinExistence type="predicted"/>
<sequence length="145" mass="16335">MSRKVLVASLAAALIAASCRKKIEILPEEAKQVTRTDSTEKVDDMQVKKREYQFYLHGRQFVCEGRTFESEEHASRAAKTSIAERPAERLATETAIYAASGRSVWLKTRRELVWCMLASGKADEIEAALGPLRQLFKQKFQQDAG</sequence>
<dbReference type="AlphaFoldDB" id="I4B5Q5"/>
<dbReference type="RefSeq" id="WP_014803119.1">
    <property type="nucleotide sequence ID" value="NC_018020.1"/>
</dbReference>
<keyword evidence="2" id="KW-1185">Reference proteome</keyword>
<reference evidence="1 2" key="1">
    <citation type="submission" date="2012-06" db="EMBL/GenBank/DDBJ databases">
        <title>The complete chromosome of genome of Turneriella parva DSM 21527.</title>
        <authorList>
            <consortium name="US DOE Joint Genome Institute (JGI-PGF)"/>
            <person name="Lucas S."/>
            <person name="Han J."/>
            <person name="Lapidus A."/>
            <person name="Bruce D."/>
            <person name="Goodwin L."/>
            <person name="Pitluck S."/>
            <person name="Peters L."/>
            <person name="Kyrpides N."/>
            <person name="Mavromatis K."/>
            <person name="Ivanova N."/>
            <person name="Mikhailova N."/>
            <person name="Chertkov O."/>
            <person name="Detter J.C."/>
            <person name="Tapia R."/>
            <person name="Han C."/>
            <person name="Land M."/>
            <person name="Hauser L."/>
            <person name="Markowitz V."/>
            <person name="Cheng J.-F."/>
            <person name="Hugenholtz P."/>
            <person name="Woyke T."/>
            <person name="Wu D."/>
            <person name="Gronow S."/>
            <person name="Wellnitz S."/>
            <person name="Brambilla E."/>
            <person name="Klenk H.-P."/>
            <person name="Eisen J.A."/>
        </authorList>
    </citation>
    <scope>NUCLEOTIDE SEQUENCE [LARGE SCALE GENOMIC DNA]</scope>
    <source>
        <strain evidence="2">ATCC BAA-1111 / DSM 21527 / NCTC 11395 / H</strain>
    </source>
</reference>
<dbReference type="EMBL" id="CP002959">
    <property type="protein sequence ID" value="AFM12612.1"/>
    <property type="molecule type" value="Genomic_DNA"/>
</dbReference>
<dbReference type="PROSITE" id="PS51257">
    <property type="entry name" value="PROKAR_LIPOPROTEIN"/>
    <property type="match status" value="1"/>
</dbReference>
<evidence type="ECO:0000313" key="1">
    <source>
        <dbReference type="EMBL" id="AFM12612.1"/>
    </source>
</evidence>
<evidence type="ECO:0008006" key="3">
    <source>
        <dbReference type="Google" id="ProtNLM"/>
    </source>
</evidence>
<dbReference type="KEGG" id="tpx:Turpa_1965"/>
<dbReference type="HOGENOM" id="CLU_1786067_0_0_12"/>
<dbReference type="STRING" id="869212.Turpa_1965"/>
<protein>
    <recommendedName>
        <fullName evidence="3">Lipoprotein</fullName>
    </recommendedName>
</protein>
<organism evidence="1 2">
    <name type="scientific">Turneriella parva (strain ATCC BAA-1111 / DSM 21527 / NCTC 11395 / H)</name>
    <name type="common">Leptospira parva</name>
    <dbReference type="NCBI Taxonomy" id="869212"/>
    <lineage>
        <taxon>Bacteria</taxon>
        <taxon>Pseudomonadati</taxon>
        <taxon>Spirochaetota</taxon>
        <taxon>Spirochaetia</taxon>
        <taxon>Leptospirales</taxon>
        <taxon>Leptospiraceae</taxon>
        <taxon>Turneriella</taxon>
    </lineage>
</organism>
<accession>I4B5Q5</accession>